<sequence>MSHHIYHTHGIILSSISVGESNRFYKIFTEELGLIGATAQSVREGKSKLRYTLQDLSLVTVDLVRGKEMWRIVSAGAWRQCNTIKDDHARLKLFARSCALLSRLLHGEGCDQELFDEIVRVADFLEKKEIPENLSLSFEILVALRILVHLGYLDPKEYGKFLTAEAYSLETLVEFEKIRLVATIKINEALKASHL</sequence>
<dbReference type="GO" id="GO:0006310">
    <property type="term" value="P:DNA recombination"/>
    <property type="evidence" value="ECO:0007669"/>
    <property type="project" value="UniProtKB-KW"/>
</dbReference>
<dbReference type="GO" id="GO:0006302">
    <property type="term" value="P:double-strand break repair"/>
    <property type="evidence" value="ECO:0007669"/>
    <property type="project" value="TreeGrafter"/>
</dbReference>
<organism evidence="5 6">
    <name type="scientific">Candidatus Nomurabacteria bacterium GW2011_GWC2_42_20</name>
    <dbReference type="NCBI Taxonomy" id="1618756"/>
    <lineage>
        <taxon>Bacteria</taxon>
        <taxon>Candidatus Nomuraibacteriota</taxon>
    </lineage>
</organism>
<evidence type="ECO:0000256" key="1">
    <source>
        <dbReference type="ARBA" id="ARBA00022763"/>
    </source>
</evidence>
<name>A0A0G0ZEA1_9BACT</name>
<dbReference type="InterPro" id="IPR012340">
    <property type="entry name" value="NA-bd_OB-fold"/>
</dbReference>
<dbReference type="Gene3D" id="2.40.50.140">
    <property type="entry name" value="Nucleic acid-binding proteins"/>
    <property type="match status" value="1"/>
</dbReference>
<keyword evidence="1" id="KW-0227">DNA damage</keyword>
<evidence type="ECO:0000313" key="6">
    <source>
        <dbReference type="Proteomes" id="UP000034704"/>
    </source>
</evidence>
<dbReference type="EMBL" id="LCDG01000012">
    <property type="protein sequence ID" value="KKS47050.1"/>
    <property type="molecule type" value="Genomic_DNA"/>
</dbReference>
<proteinExistence type="predicted"/>
<dbReference type="NCBIfam" id="TIGR00613">
    <property type="entry name" value="reco"/>
    <property type="match status" value="1"/>
</dbReference>
<gene>
    <name evidence="5" type="ORF">UV12_C0012G0003</name>
</gene>
<keyword evidence="2" id="KW-0233">DNA recombination</keyword>
<dbReference type="Proteomes" id="UP000034704">
    <property type="component" value="Unassembled WGS sequence"/>
</dbReference>
<evidence type="ECO:0000313" key="5">
    <source>
        <dbReference type="EMBL" id="KKS47050.1"/>
    </source>
</evidence>
<reference evidence="5 6" key="1">
    <citation type="journal article" date="2015" name="Nature">
        <title>rRNA introns, odd ribosomes, and small enigmatic genomes across a large radiation of phyla.</title>
        <authorList>
            <person name="Brown C.T."/>
            <person name="Hug L.A."/>
            <person name="Thomas B.C."/>
            <person name="Sharon I."/>
            <person name="Castelle C.J."/>
            <person name="Singh A."/>
            <person name="Wilkins M.J."/>
            <person name="Williams K.H."/>
            <person name="Banfield J.F."/>
        </authorList>
    </citation>
    <scope>NUCLEOTIDE SEQUENCE [LARGE SCALE GENOMIC DNA]</scope>
</reference>
<evidence type="ECO:0000256" key="3">
    <source>
        <dbReference type="ARBA" id="ARBA00023204"/>
    </source>
</evidence>
<dbReference type="SUPFAM" id="SSF50249">
    <property type="entry name" value="Nucleic acid-binding proteins"/>
    <property type="match status" value="1"/>
</dbReference>
<protein>
    <submittedName>
        <fullName evidence="5">Repair protein RecO protein</fullName>
    </submittedName>
</protein>
<dbReference type="InterPro" id="IPR003717">
    <property type="entry name" value="RecO"/>
</dbReference>
<dbReference type="STRING" id="1618756.UV12_C0012G0003"/>
<dbReference type="PANTHER" id="PTHR33991">
    <property type="entry name" value="DNA REPAIR PROTEIN RECO"/>
    <property type="match status" value="1"/>
</dbReference>
<dbReference type="Pfam" id="PF11967">
    <property type="entry name" value="RecO_N"/>
    <property type="match status" value="1"/>
</dbReference>
<evidence type="ECO:0000256" key="2">
    <source>
        <dbReference type="ARBA" id="ARBA00023172"/>
    </source>
</evidence>
<dbReference type="PANTHER" id="PTHR33991:SF1">
    <property type="entry name" value="DNA REPAIR PROTEIN RECO"/>
    <property type="match status" value="1"/>
</dbReference>
<comment type="caution">
    <text evidence="5">The sequence shown here is derived from an EMBL/GenBank/DDBJ whole genome shotgun (WGS) entry which is preliminary data.</text>
</comment>
<dbReference type="GO" id="GO:0043590">
    <property type="term" value="C:bacterial nucleoid"/>
    <property type="evidence" value="ECO:0007669"/>
    <property type="project" value="TreeGrafter"/>
</dbReference>
<feature type="domain" description="DNA replication/recombination mediator RecO N-terminal" evidence="4">
    <location>
        <begin position="5"/>
        <end position="74"/>
    </location>
</feature>
<dbReference type="InterPro" id="IPR022572">
    <property type="entry name" value="DNA_rep/recomb_RecO_N"/>
</dbReference>
<evidence type="ECO:0000259" key="4">
    <source>
        <dbReference type="Pfam" id="PF11967"/>
    </source>
</evidence>
<dbReference type="AlphaFoldDB" id="A0A0G0ZEA1"/>
<accession>A0A0G0ZEA1</accession>
<keyword evidence="3" id="KW-0234">DNA repair</keyword>